<evidence type="ECO:0000256" key="6">
    <source>
        <dbReference type="ARBA" id="ARBA00023056"/>
    </source>
</evidence>
<dbReference type="Gene3D" id="3.90.550.10">
    <property type="entry name" value="Spore Coat Polysaccharide Biosynthesis Protein SpsA, Chain A"/>
    <property type="match status" value="1"/>
</dbReference>
<feature type="domain" description="Glucose-1-phosphate adenylyltransferase/Bifunctional protein GlmU-like C-terminal hexapeptide" evidence="8">
    <location>
        <begin position="299"/>
        <end position="368"/>
    </location>
</feature>
<dbReference type="PANTHER" id="PTHR43523:SF2">
    <property type="entry name" value="GLUCOSE-1-PHOSPHATE ADENYLYLTRANSFERASE"/>
    <property type="match status" value="1"/>
</dbReference>
<dbReference type="PROSITE" id="PS00809">
    <property type="entry name" value="ADP_GLC_PYROPHOSPH_2"/>
    <property type="match status" value="1"/>
</dbReference>
<keyword evidence="3 9" id="KW-0548">Nucleotidyltransferase</keyword>
<dbReference type="Gene3D" id="2.160.10.10">
    <property type="entry name" value="Hexapeptide repeat proteins"/>
    <property type="match status" value="1"/>
</dbReference>
<dbReference type="PANTHER" id="PTHR43523">
    <property type="entry name" value="GLUCOSE-1-PHOSPHATE ADENYLYLTRANSFERASE-RELATED"/>
    <property type="match status" value="1"/>
</dbReference>
<dbReference type="AlphaFoldDB" id="A0A3B0V7R9"/>
<dbReference type="CDD" id="cd04651">
    <property type="entry name" value="LbH_G1P_AT_C"/>
    <property type="match status" value="1"/>
</dbReference>
<keyword evidence="5" id="KW-0067">ATP-binding</keyword>
<dbReference type="Pfam" id="PF00483">
    <property type="entry name" value="NTP_transferase"/>
    <property type="match status" value="1"/>
</dbReference>
<dbReference type="InterPro" id="IPR029044">
    <property type="entry name" value="Nucleotide-diphossugar_trans"/>
</dbReference>
<evidence type="ECO:0000313" key="9">
    <source>
        <dbReference type="EMBL" id="VAW39678.1"/>
    </source>
</evidence>
<dbReference type="InterPro" id="IPR011831">
    <property type="entry name" value="ADP-Glc_PPase"/>
</dbReference>
<dbReference type="InterPro" id="IPR056818">
    <property type="entry name" value="GlmU/GlgC-like_hexapep"/>
</dbReference>
<dbReference type="GO" id="GO:0008878">
    <property type="term" value="F:glucose-1-phosphate adenylyltransferase activity"/>
    <property type="evidence" value="ECO:0007669"/>
    <property type="project" value="UniProtKB-EC"/>
</dbReference>
<evidence type="ECO:0000256" key="4">
    <source>
        <dbReference type="ARBA" id="ARBA00022741"/>
    </source>
</evidence>
<organism evidence="9">
    <name type="scientific">hydrothermal vent metagenome</name>
    <dbReference type="NCBI Taxonomy" id="652676"/>
    <lineage>
        <taxon>unclassified sequences</taxon>
        <taxon>metagenomes</taxon>
        <taxon>ecological metagenomes</taxon>
    </lineage>
</organism>
<feature type="domain" description="Nucleotidyl transferase" evidence="7">
    <location>
        <begin position="9"/>
        <end position="264"/>
    </location>
</feature>
<dbReference type="GO" id="GO:0005524">
    <property type="term" value="F:ATP binding"/>
    <property type="evidence" value="ECO:0007669"/>
    <property type="project" value="UniProtKB-KW"/>
</dbReference>
<sequence length="419" mass="46482">MDDKNGVLAMVLAGGRVDELNVLTYYRPKSAVPFGGFARVIDFALSNLLHSGLERVAVLSQFRSFSLINHIGSGAAWDMLGRYRGISILPPSSGYGNSGWYRGTADSVYQNLDFVQYYAPEIVLVLSGDHVYKMDYQAMLDYHRAKDADLTMACLRVPLNGGQRFGVASIDDEDGETGGRVLDYDEKPANPRFNWASMTIFCFKPRVLYETLAANAAEDESFEFGQDIIPRLLAAGRRVYGYKFHDYWAYTRTIEEYWQANMDLLGPAPAIDLEAWGLRTNLEHRGIRDYAPARIASGAEISDSLIYNGCEIEGRVEHSILFPGVKVAPEAVVRNSIIFFNNRIGRGARLEKVISDVNSTVGESSILGGPESMVDCRALVLGWNNHLPPETIIGEGCVIYPGQDQKKFSVRTSCGEVVR</sequence>
<name>A0A3B0V7R9_9ZZZZ</name>
<dbReference type="Pfam" id="PF24894">
    <property type="entry name" value="Hexapep_GlmU"/>
    <property type="match status" value="1"/>
</dbReference>
<dbReference type="GO" id="GO:0005978">
    <property type="term" value="P:glycogen biosynthetic process"/>
    <property type="evidence" value="ECO:0007669"/>
    <property type="project" value="UniProtKB-KW"/>
</dbReference>
<evidence type="ECO:0000256" key="1">
    <source>
        <dbReference type="ARBA" id="ARBA00010443"/>
    </source>
</evidence>
<protein>
    <submittedName>
        <fullName evidence="9">Glucose-1-phosphate adenylyltransferase</fullName>
        <ecNumber evidence="9">2.7.7.27</ecNumber>
    </submittedName>
</protein>
<dbReference type="SUPFAM" id="SSF51161">
    <property type="entry name" value="Trimeric LpxA-like enzymes"/>
    <property type="match status" value="1"/>
</dbReference>
<dbReference type="EMBL" id="UOEX01000294">
    <property type="protein sequence ID" value="VAW39678.1"/>
    <property type="molecule type" value="Genomic_DNA"/>
</dbReference>
<evidence type="ECO:0000256" key="2">
    <source>
        <dbReference type="ARBA" id="ARBA00022679"/>
    </source>
</evidence>
<evidence type="ECO:0000259" key="8">
    <source>
        <dbReference type="Pfam" id="PF24894"/>
    </source>
</evidence>
<comment type="similarity">
    <text evidence="1">Belongs to the bacterial/plant glucose-1-phosphate adenylyltransferase family.</text>
</comment>
<dbReference type="CDD" id="cd02508">
    <property type="entry name" value="ADP_Glucose_PP"/>
    <property type="match status" value="1"/>
</dbReference>
<evidence type="ECO:0000256" key="5">
    <source>
        <dbReference type="ARBA" id="ARBA00022840"/>
    </source>
</evidence>
<dbReference type="InterPro" id="IPR011004">
    <property type="entry name" value="Trimer_LpxA-like_sf"/>
</dbReference>
<dbReference type="SUPFAM" id="SSF53448">
    <property type="entry name" value="Nucleotide-diphospho-sugar transferases"/>
    <property type="match status" value="1"/>
</dbReference>
<keyword evidence="2 9" id="KW-0808">Transferase</keyword>
<evidence type="ECO:0000256" key="3">
    <source>
        <dbReference type="ARBA" id="ARBA00022695"/>
    </source>
</evidence>
<accession>A0A3B0V7R9</accession>
<proteinExistence type="inferred from homology"/>
<keyword evidence="6" id="KW-0320">Glycogen biosynthesis</keyword>
<dbReference type="InterPro" id="IPR005836">
    <property type="entry name" value="ADP_Glu_pyroP_CS"/>
</dbReference>
<keyword evidence="4" id="KW-0547">Nucleotide-binding</keyword>
<dbReference type="InterPro" id="IPR005835">
    <property type="entry name" value="NTP_transferase_dom"/>
</dbReference>
<gene>
    <name evidence="9" type="ORF">MNBD_DELTA03-1650</name>
</gene>
<dbReference type="EC" id="2.7.7.27" evidence="9"/>
<reference evidence="9" key="1">
    <citation type="submission" date="2018-06" db="EMBL/GenBank/DDBJ databases">
        <authorList>
            <person name="Zhirakovskaya E."/>
        </authorList>
    </citation>
    <scope>NUCLEOTIDE SEQUENCE</scope>
</reference>
<evidence type="ECO:0000259" key="7">
    <source>
        <dbReference type="Pfam" id="PF00483"/>
    </source>
</evidence>